<proteinExistence type="predicted"/>
<keyword evidence="1" id="KW-1133">Transmembrane helix</keyword>
<reference evidence="2" key="1">
    <citation type="journal article" date="2019" name="bioRxiv">
        <title>The Genome of the Zebra Mussel, Dreissena polymorpha: A Resource for Invasive Species Research.</title>
        <authorList>
            <person name="McCartney M.A."/>
            <person name="Auch B."/>
            <person name="Kono T."/>
            <person name="Mallez S."/>
            <person name="Zhang Y."/>
            <person name="Obille A."/>
            <person name="Becker A."/>
            <person name="Abrahante J.E."/>
            <person name="Garbe J."/>
            <person name="Badalamenti J.P."/>
            <person name="Herman A."/>
            <person name="Mangelson H."/>
            <person name="Liachko I."/>
            <person name="Sullivan S."/>
            <person name="Sone E.D."/>
            <person name="Koren S."/>
            <person name="Silverstein K.A.T."/>
            <person name="Beckman K.B."/>
            <person name="Gohl D.M."/>
        </authorList>
    </citation>
    <scope>NUCLEOTIDE SEQUENCE</scope>
    <source>
        <strain evidence="2">Duluth1</strain>
        <tissue evidence="2">Whole animal</tissue>
    </source>
</reference>
<keyword evidence="1" id="KW-0812">Transmembrane</keyword>
<sequence>MELLVCNLLSLVITAVNIDILNWTSALLEQSVDRTAPKHLKLVTFSSFSPLMSALVLFVLFTVIVNFFVLTSTQYAPALL</sequence>
<protein>
    <submittedName>
        <fullName evidence="2">Uncharacterized protein</fullName>
    </submittedName>
</protein>
<evidence type="ECO:0000313" key="3">
    <source>
        <dbReference type="Proteomes" id="UP000828390"/>
    </source>
</evidence>
<evidence type="ECO:0000256" key="1">
    <source>
        <dbReference type="SAM" id="Phobius"/>
    </source>
</evidence>
<feature type="transmembrane region" description="Helical" evidence="1">
    <location>
        <begin position="42"/>
        <end position="70"/>
    </location>
</feature>
<dbReference type="EMBL" id="JAIWYP010000024">
    <property type="protein sequence ID" value="KAH3692226.1"/>
    <property type="molecule type" value="Genomic_DNA"/>
</dbReference>
<keyword evidence="1" id="KW-0472">Membrane</keyword>
<reference evidence="2" key="2">
    <citation type="submission" date="2020-11" db="EMBL/GenBank/DDBJ databases">
        <authorList>
            <person name="McCartney M.A."/>
            <person name="Auch B."/>
            <person name="Kono T."/>
            <person name="Mallez S."/>
            <person name="Becker A."/>
            <person name="Gohl D.M."/>
            <person name="Silverstein K.A.T."/>
            <person name="Koren S."/>
            <person name="Bechman K.B."/>
            <person name="Herman A."/>
            <person name="Abrahante J.E."/>
            <person name="Garbe J."/>
        </authorList>
    </citation>
    <scope>NUCLEOTIDE SEQUENCE</scope>
    <source>
        <strain evidence="2">Duluth1</strain>
        <tissue evidence="2">Whole animal</tissue>
    </source>
</reference>
<dbReference type="Proteomes" id="UP000828390">
    <property type="component" value="Unassembled WGS sequence"/>
</dbReference>
<keyword evidence="3" id="KW-1185">Reference proteome</keyword>
<name>A0A9D3Y398_DREPO</name>
<accession>A0A9D3Y398</accession>
<comment type="caution">
    <text evidence="2">The sequence shown here is derived from an EMBL/GenBank/DDBJ whole genome shotgun (WGS) entry which is preliminary data.</text>
</comment>
<organism evidence="2 3">
    <name type="scientific">Dreissena polymorpha</name>
    <name type="common">Zebra mussel</name>
    <name type="synonym">Mytilus polymorpha</name>
    <dbReference type="NCBI Taxonomy" id="45954"/>
    <lineage>
        <taxon>Eukaryota</taxon>
        <taxon>Metazoa</taxon>
        <taxon>Spiralia</taxon>
        <taxon>Lophotrochozoa</taxon>
        <taxon>Mollusca</taxon>
        <taxon>Bivalvia</taxon>
        <taxon>Autobranchia</taxon>
        <taxon>Heteroconchia</taxon>
        <taxon>Euheterodonta</taxon>
        <taxon>Imparidentia</taxon>
        <taxon>Neoheterodontei</taxon>
        <taxon>Myida</taxon>
        <taxon>Dreissenoidea</taxon>
        <taxon>Dreissenidae</taxon>
        <taxon>Dreissena</taxon>
    </lineage>
</organism>
<dbReference type="AlphaFoldDB" id="A0A9D3Y398"/>
<gene>
    <name evidence="2" type="ORF">DPMN_191582</name>
</gene>
<evidence type="ECO:0000313" key="2">
    <source>
        <dbReference type="EMBL" id="KAH3692226.1"/>
    </source>
</evidence>